<gene>
    <name evidence="2" type="ORF">ILEXP_LOCUS24461</name>
</gene>
<dbReference type="EMBL" id="CAUOFW020002780">
    <property type="protein sequence ID" value="CAK9156050.1"/>
    <property type="molecule type" value="Genomic_DNA"/>
</dbReference>
<evidence type="ECO:0000256" key="1">
    <source>
        <dbReference type="SAM" id="MobiDB-lite"/>
    </source>
</evidence>
<comment type="caution">
    <text evidence="2">The sequence shown here is derived from an EMBL/GenBank/DDBJ whole genome shotgun (WGS) entry which is preliminary data.</text>
</comment>
<evidence type="ECO:0008006" key="4">
    <source>
        <dbReference type="Google" id="ProtNLM"/>
    </source>
</evidence>
<dbReference type="Proteomes" id="UP001642360">
    <property type="component" value="Unassembled WGS sequence"/>
</dbReference>
<sequence>MSLMVPKEPRGGRWLDLASALRDMRFEGHNSNTRASGKTGVGNNREPSVQNSGVNHGLPFHLWKREVFKKIGDYCGGFVNVDSRSLKMQNLFMVKLKKRRSSRGSMQFSSTSREVEEDYSSKLALCGTKKAEVVQTFCGAKAVDKYKDMGSVEKEAHNPFGVGSFCVGPLKQKTTDWFQFRPSFNRPLDPSGRRLSRSSIVDVQHAKIDKGKELVQKFIKGQTGSQDINEEKREFLEGRGASGLLLLNLKEDNFDCFNINEVCCGEEASSNSEKEVEDSGDDDFQYTVDGSRVAELSLMWVICLMSVKLDLMLTGLNYWLNQGLVQVSFLVLLLDVIGLKKHQILMLSILGSLGLSFQRIVCVCVGPSPGCCALKSDDLEGECIKGDARGLEIPLRRIFNAGLGKEICIFDNRKDTRGMMGDGNLQSDIPKLVPNKCNKMLLGSEDGADGDCLMK</sequence>
<reference evidence="2 3" key="1">
    <citation type="submission" date="2024-02" db="EMBL/GenBank/DDBJ databases">
        <authorList>
            <person name="Vignale AGUSTIN F."/>
            <person name="Sosa J E."/>
            <person name="Modenutti C."/>
        </authorList>
    </citation>
    <scope>NUCLEOTIDE SEQUENCE [LARGE SCALE GENOMIC DNA]</scope>
</reference>
<proteinExistence type="predicted"/>
<protein>
    <recommendedName>
        <fullName evidence="4">DUF4283 domain-containing protein</fullName>
    </recommendedName>
</protein>
<dbReference type="AlphaFoldDB" id="A0ABC8SFZ7"/>
<accession>A0ABC8SFZ7</accession>
<feature type="compositionally biased region" description="Polar residues" evidence="1">
    <location>
        <begin position="29"/>
        <end position="51"/>
    </location>
</feature>
<evidence type="ECO:0000313" key="3">
    <source>
        <dbReference type="Proteomes" id="UP001642360"/>
    </source>
</evidence>
<evidence type="ECO:0000313" key="2">
    <source>
        <dbReference type="EMBL" id="CAK9156050.1"/>
    </source>
</evidence>
<name>A0ABC8SFZ7_9AQUA</name>
<feature type="region of interest" description="Disordered" evidence="1">
    <location>
        <begin position="27"/>
        <end position="51"/>
    </location>
</feature>
<organism evidence="2 3">
    <name type="scientific">Ilex paraguariensis</name>
    <name type="common">yerba mate</name>
    <dbReference type="NCBI Taxonomy" id="185542"/>
    <lineage>
        <taxon>Eukaryota</taxon>
        <taxon>Viridiplantae</taxon>
        <taxon>Streptophyta</taxon>
        <taxon>Embryophyta</taxon>
        <taxon>Tracheophyta</taxon>
        <taxon>Spermatophyta</taxon>
        <taxon>Magnoliopsida</taxon>
        <taxon>eudicotyledons</taxon>
        <taxon>Gunneridae</taxon>
        <taxon>Pentapetalae</taxon>
        <taxon>asterids</taxon>
        <taxon>campanulids</taxon>
        <taxon>Aquifoliales</taxon>
        <taxon>Aquifoliaceae</taxon>
        <taxon>Ilex</taxon>
    </lineage>
</organism>
<keyword evidence="3" id="KW-1185">Reference proteome</keyword>